<dbReference type="AlphaFoldDB" id="A0A9P9DWK8"/>
<evidence type="ECO:0000313" key="3">
    <source>
        <dbReference type="Proteomes" id="UP000700596"/>
    </source>
</evidence>
<name>A0A9P9DWK8_9PLEO</name>
<comment type="caution">
    <text evidence="2">The sequence shown here is derived from an EMBL/GenBank/DDBJ whole genome shotgun (WGS) entry which is preliminary data.</text>
</comment>
<keyword evidence="3" id="KW-1185">Reference proteome</keyword>
<dbReference type="Proteomes" id="UP000700596">
    <property type="component" value="Unassembled WGS sequence"/>
</dbReference>
<dbReference type="EMBL" id="JAGMWT010000006">
    <property type="protein sequence ID" value="KAH7127075.1"/>
    <property type="molecule type" value="Genomic_DNA"/>
</dbReference>
<dbReference type="PANTHER" id="PTHR42354">
    <property type="entry name" value="C2H2-TYPE DOMAIN-CONTAINING PROTEIN"/>
    <property type="match status" value="1"/>
</dbReference>
<organism evidence="2 3">
    <name type="scientific">Dendryphion nanum</name>
    <dbReference type="NCBI Taxonomy" id="256645"/>
    <lineage>
        <taxon>Eukaryota</taxon>
        <taxon>Fungi</taxon>
        <taxon>Dikarya</taxon>
        <taxon>Ascomycota</taxon>
        <taxon>Pezizomycotina</taxon>
        <taxon>Dothideomycetes</taxon>
        <taxon>Pleosporomycetidae</taxon>
        <taxon>Pleosporales</taxon>
        <taxon>Torulaceae</taxon>
        <taxon>Dendryphion</taxon>
    </lineage>
</organism>
<accession>A0A9P9DWK8</accession>
<proteinExistence type="predicted"/>
<evidence type="ECO:0000256" key="1">
    <source>
        <dbReference type="SAM" id="MobiDB-lite"/>
    </source>
</evidence>
<evidence type="ECO:0008006" key="4">
    <source>
        <dbReference type="Google" id="ProtNLM"/>
    </source>
</evidence>
<feature type="compositionally biased region" description="Polar residues" evidence="1">
    <location>
        <begin position="229"/>
        <end position="242"/>
    </location>
</feature>
<gene>
    <name evidence="2" type="ORF">B0J11DRAFT_505786</name>
</gene>
<feature type="region of interest" description="Disordered" evidence="1">
    <location>
        <begin position="370"/>
        <end position="400"/>
    </location>
</feature>
<dbReference type="OrthoDB" id="5309037at2759"/>
<evidence type="ECO:0000313" key="2">
    <source>
        <dbReference type="EMBL" id="KAH7127075.1"/>
    </source>
</evidence>
<protein>
    <recommendedName>
        <fullName evidence="4">C2H2-type domain-containing protein</fullName>
    </recommendedName>
</protein>
<feature type="region of interest" description="Disordered" evidence="1">
    <location>
        <begin position="219"/>
        <end position="242"/>
    </location>
</feature>
<sequence length="419" mass="46505">MGLINPTADPANVTQALVYTLLDVFDATRDTLITLRQKEKRDKEDYLRANGYPDSRRSEYTDEEFGSDDGVVLDKNAVTREFEIGFQDIGAQFAVGDVITQTALQSQIITLQSALITTFLYGPTSSDPISHLISSLSATSRAAGTTAVDILGSQRQRQLATLPHKPLSTHSKKGAGVRPPYPATTILSTSSALVRSRHEDPPPPLTPTLTNPTITELRSRPQAVRTDTESTSFSGMTSYDTSNSPSPIYCPYAEDLQQRPAQEMASTITDTSSPYCPYCRRELNLAPGRSWEIHKNSHGMERCFRLQNRFVVKCHRDGVNGGYLCVLCTRNSTGDTVCGDVKALVRHVWMDHSVKELDREEDILEVVEEGDRRRDSGASFSEPRRGSRRSVSLGPGKGRRRVVEREVETLEIRSPRRDA</sequence>
<dbReference type="PANTHER" id="PTHR42354:SF1">
    <property type="entry name" value="C2H2-TYPE DOMAIN-CONTAINING PROTEIN"/>
    <property type="match status" value="1"/>
</dbReference>
<reference evidence="2" key="1">
    <citation type="journal article" date="2021" name="Nat. Commun.">
        <title>Genetic determinants of endophytism in the Arabidopsis root mycobiome.</title>
        <authorList>
            <person name="Mesny F."/>
            <person name="Miyauchi S."/>
            <person name="Thiergart T."/>
            <person name="Pickel B."/>
            <person name="Atanasova L."/>
            <person name="Karlsson M."/>
            <person name="Huettel B."/>
            <person name="Barry K.W."/>
            <person name="Haridas S."/>
            <person name="Chen C."/>
            <person name="Bauer D."/>
            <person name="Andreopoulos W."/>
            <person name="Pangilinan J."/>
            <person name="LaButti K."/>
            <person name="Riley R."/>
            <person name="Lipzen A."/>
            <person name="Clum A."/>
            <person name="Drula E."/>
            <person name="Henrissat B."/>
            <person name="Kohler A."/>
            <person name="Grigoriev I.V."/>
            <person name="Martin F.M."/>
            <person name="Hacquard S."/>
        </authorList>
    </citation>
    <scope>NUCLEOTIDE SEQUENCE</scope>
    <source>
        <strain evidence="2">MPI-CAGE-CH-0243</strain>
    </source>
</reference>